<dbReference type="PROSITE" id="PS51178">
    <property type="entry name" value="PASTA"/>
    <property type="match status" value="2"/>
</dbReference>
<feature type="transmembrane region" description="Helical" evidence="1">
    <location>
        <begin position="16"/>
        <end position="38"/>
    </location>
</feature>
<comment type="caution">
    <text evidence="3">The sequence shown here is derived from an EMBL/GenBank/DDBJ whole genome shotgun (WGS) entry which is preliminary data.</text>
</comment>
<dbReference type="AlphaFoldDB" id="A0A4Q4KKP3"/>
<feature type="domain" description="PASTA" evidence="2">
    <location>
        <begin position="189"/>
        <end position="261"/>
    </location>
</feature>
<evidence type="ECO:0000256" key="1">
    <source>
        <dbReference type="SAM" id="Phobius"/>
    </source>
</evidence>
<keyword evidence="1" id="KW-1133">Transmembrane helix</keyword>
<protein>
    <submittedName>
        <fullName evidence="3">PASTA domain-containing protein</fullName>
    </submittedName>
</protein>
<evidence type="ECO:0000313" key="3">
    <source>
        <dbReference type="EMBL" id="RYM33805.1"/>
    </source>
</evidence>
<dbReference type="CDD" id="cd06577">
    <property type="entry name" value="PASTA_pknB"/>
    <property type="match status" value="1"/>
</dbReference>
<dbReference type="OrthoDB" id="9803895at2"/>
<evidence type="ECO:0000259" key="2">
    <source>
        <dbReference type="PROSITE" id="PS51178"/>
    </source>
</evidence>
<evidence type="ECO:0000313" key="4">
    <source>
        <dbReference type="Proteomes" id="UP000293952"/>
    </source>
</evidence>
<accession>A0A4Q4KKP3</accession>
<gene>
    <name evidence="3" type="ORF">ERX46_07505</name>
</gene>
<name>A0A4Q4KKP3_9FLAO</name>
<dbReference type="Gene3D" id="3.30.10.20">
    <property type="match status" value="3"/>
</dbReference>
<keyword evidence="1" id="KW-0472">Membrane</keyword>
<dbReference type="SMART" id="SM00740">
    <property type="entry name" value="PASTA"/>
    <property type="match status" value="3"/>
</dbReference>
<feature type="domain" description="PASTA" evidence="2">
    <location>
        <begin position="45"/>
        <end position="115"/>
    </location>
</feature>
<proteinExistence type="predicted"/>
<reference evidence="3 4" key="1">
    <citation type="submission" date="2019-02" db="EMBL/GenBank/DDBJ databases">
        <title>Genome sequence of the sea-ice species Brumimicrobium glaciale.</title>
        <authorList>
            <person name="Bowman J.P."/>
        </authorList>
    </citation>
    <scope>NUCLEOTIDE SEQUENCE [LARGE SCALE GENOMIC DNA]</scope>
    <source>
        <strain evidence="3 4">IC156</strain>
    </source>
</reference>
<dbReference type="Proteomes" id="UP000293952">
    <property type="component" value="Unassembled WGS sequence"/>
</dbReference>
<keyword evidence="1" id="KW-0812">Transmembrane</keyword>
<dbReference type="RefSeq" id="WP_130093246.1">
    <property type="nucleotide sequence ID" value="NZ_SETE01000003.1"/>
</dbReference>
<organism evidence="3 4">
    <name type="scientific">Brumimicrobium glaciale</name>
    <dbReference type="NCBI Taxonomy" id="200475"/>
    <lineage>
        <taxon>Bacteria</taxon>
        <taxon>Pseudomonadati</taxon>
        <taxon>Bacteroidota</taxon>
        <taxon>Flavobacteriia</taxon>
        <taxon>Flavobacteriales</taxon>
        <taxon>Crocinitomicaceae</taxon>
        <taxon>Brumimicrobium</taxon>
    </lineage>
</organism>
<keyword evidence="4" id="KW-1185">Reference proteome</keyword>
<dbReference type="EMBL" id="SETE01000003">
    <property type="protein sequence ID" value="RYM33805.1"/>
    <property type="molecule type" value="Genomic_DNA"/>
</dbReference>
<dbReference type="InterPro" id="IPR005543">
    <property type="entry name" value="PASTA_dom"/>
</dbReference>
<sequence length="268" mass="29710">MGFFKKLGNFIISRKFIINFLLFGLVWFLIIWGGTTYFGSYTRHGESIEVPNLLNNNVNDISTLIGDRDIKYEILDSIYNPDLVEGTIIYQNPMPTDSSGLSVKSDRVIRVRVSKRSRLVMVPVVVSKSHRFAEAVLMTKGLRTRVNFVPSNEDQGSVISQKFKGKDITTGQQVPINSVIELTVGKRTQGEMVGIPNLNGLTINEAQERFLGSSSLRLYPVYSGCETSKDSLNARVIRQTPVASDSSKIPEGSTITIFLSPNEGGLIN</sequence>